<dbReference type="GO" id="GO:0043022">
    <property type="term" value="F:ribosome binding"/>
    <property type="evidence" value="ECO:0007669"/>
    <property type="project" value="InterPro"/>
</dbReference>
<keyword evidence="5 7" id="KW-0496">Mitochondrion</keyword>
<accession>A0A8S0R4H8</accession>
<dbReference type="InterPro" id="IPR044202">
    <property type="entry name" value="LETM1/MDM38-like"/>
</dbReference>
<dbReference type="Gramene" id="OE9A036163T1">
    <property type="protein sequence ID" value="OE9A036163C1"/>
    <property type="gene ID" value="OE9A036163"/>
</dbReference>
<reference evidence="9 10" key="1">
    <citation type="submission" date="2019-12" db="EMBL/GenBank/DDBJ databases">
        <authorList>
            <person name="Alioto T."/>
            <person name="Alioto T."/>
            <person name="Gomez Garrido J."/>
        </authorList>
    </citation>
    <scope>NUCLEOTIDE SEQUENCE [LARGE SCALE GENOMIC DNA]</scope>
</reference>
<dbReference type="OrthoDB" id="1735089at2759"/>
<comment type="subcellular location">
    <subcellularLocation>
        <location evidence="1">Mitochondrion inner membrane</location>
        <topology evidence="1">Single-pass membrane protein</topology>
    </subcellularLocation>
</comment>
<keyword evidence="10" id="KW-1185">Reference proteome</keyword>
<dbReference type="PROSITE" id="PS51758">
    <property type="entry name" value="LETM1_RBD"/>
    <property type="match status" value="1"/>
</dbReference>
<dbReference type="Proteomes" id="UP000594638">
    <property type="component" value="Unassembled WGS sequence"/>
</dbReference>
<keyword evidence="2" id="KW-0812">Transmembrane</keyword>
<evidence type="ECO:0000256" key="7">
    <source>
        <dbReference type="PROSITE-ProRule" id="PRU01094"/>
    </source>
</evidence>
<protein>
    <submittedName>
        <fullName evidence="9">LETM1 and EF-hand domain-containing 1, mitochondrial-like</fullName>
    </submittedName>
</protein>
<dbReference type="AlphaFoldDB" id="A0A8S0R4H8"/>
<evidence type="ECO:0000256" key="5">
    <source>
        <dbReference type="ARBA" id="ARBA00023128"/>
    </source>
</evidence>
<feature type="domain" description="Letm1 RBD" evidence="8">
    <location>
        <begin position="32"/>
        <end position="192"/>
    </location>
</feature>
<organism evidence="9 10">
    <name type="scientific">Olea europaea subsp. europaea</name>
    <dbReference type="NCBI Taxonomy" id="158383"/>
    <lineage>
        <taxon>Eukaryota</taxon>
        <taxon>Viridiplantae</taxon>
        <taxon>Streptophyta</taxon>
        <taxon>Embryophyta</taxon>
        <taxon>Tracheophyta</taxon>
        <taxon>Spermatophyta</taxon>
        <taxon>Magnoliopsida</taxon>
        <taxon>eudicotyledons</taxon>
        <taxon>Gunneridae</taxon>
        <taxon>Pentapetalae</taxon>
        <taxon>asterids</taxon>
        <taxon>lamiids</taxon>
        <taxon>Lamiales</taxon>
        <taxon>Oleaceae</taxon>
        <taxon>Oleeae</taxon>
        <taxon>Olea</taxon>
    </lineage>
</organism>
<evidence type="ECO:0000256" key="3">
    <source>
        <dbReference type="ARBA" id="ARBA00022792"/>
    </source>
</evidence>
<dbReference type="GO" id="GO:0005743">
    <property type="term" value="C:mitochondrial inner membrane"/>
    <property type="evidence" value="ECO:0007669"/>
    <property type="project" value="UniProtKB-SubCell"/>
</dbReference>
<evidence type="ECO:0000259" key="8">
    <source>
        <dbReference type="PROSITE" id="PS51758"/>
    </source>
</evidence>
<keyword evidence="4" id="KW-1133">Transmembrane helix</keyword>
<evidence type="ECO:0000256" key="2">
    <source>
        <dbReference type="ARBA" id="ARBA00022692"/>
    </source>
</evidence>
<dbReference type="Pfam" id="PF07766">
    <property type="entry name" value="LETM1_RBD"/>
    <property type="match status" value="1"/>
</dbReference>
<dbReference type="PANTHER" id="PTHR14009:SF1">
    <property type="entry name" value="MITOCHONDRIAL PROTON_CALCIUM EXCHANGER PROTEIN"/>
    <property type="match status" value="1"/>
</dbReference>
<dbReference type="EMBL" id="CACTIH010002099">
    <property type="protein sequence ID" value="CAA2973346.1"/>
    <property type="molecule type" value="Genomic_DNA"/>
</dbReference>
<evidence type="ECO:0000256" key="4">
    <source>
        <dbReference type="ARBA" id="ARBA00022989"/>
    </source>
</evidence>
<keyword evidence="3" id="KW-0999">Mitochondrion inner membrane</keyword>
<keyword evidence="6" id="KW-0472">Membrane</keyword>
<evidence type="ECO:0000256" key="6">
    <source>
        <dbReference type="ARBA" id="ARBA00023136"/>
    </source>
</evidence>
<dbReference type="GO" id="GO:0030003">
    <property type="term" value="P:intracellular monoatomic cation homeostasis"/>
    <property type="evidence" value="ECO:0007669"/>
    <property type="project" value="TreeGrafter"/>
</dbReference>
<proteinExistence type="predicted"/>
<gene>
    <name evidence="9" type="ORF">OLEA9_A036163</name>
</gene>
<evidence type="ECO:0000313" key="9">
    <source>
        <dbReference type="EMBL" id="CAA2973346.1"/>
    </source>
</evidence>
<name>A0A8S0R4H8_OLEEU</name>
<dbReference type="InterPro" id="IPR033122">
    <property type="entry name" value="LETM1-like_RBD"/>
</dbReference>
<sequence>MEFLLPVFLKLFPNLLPSTFQDKMKEQEALKKRLNARIEYAKFLQDTVKEMVKEVQSSSSGEIKKTAEDLDEFMNKVRKGTGVTNEEILGFAKLFNDELTLDNISRPRLVNMCKYMGIHPYGTDAYLRFMLRKRLQEIKNDDKMIQTEGIDSLSEEELRQACQDRGLLGLLSVVEMRQQVSSIFFKYYSFLL</sequence>
<evidence type="ECO:0000313" key="10">
    <source>
        <dbReference type="Proteomes" id="UP000594638"/>
    </source>
</evidence>
<comment type="caution">
    <text evidence="9">The sequence shown here is derived from an EMBL/GenBank/DDBJ whole genome shotgun (WGS) entry which is preliminary data.</text>
</comment>
<evidence type="ECO:0000256" key="1">
    <source>
        <dbReference type="ARBA" id="ARBA00004434"/>
    </source>
</evidence>
<dbReference type="PANTHER" id="PTHR14009">
    <property type="entry name" value="LEUCINE ZIPPER-EF-HAND CONTAINING TRANSMEMBRANE PROTEIN"/>
    <property type="match status" value="1"/>
</dbReference>